<gene>
    <name evidence="3" type="ORF">GCM10007094_19550</name>
</gene>
<sequence>MMSEAGNAKYNIEYPSYRTSPQSAEIPPQPFAESVLRVYEKLFERPTFIMINQSDSSEEPDLFVSDAIHAYKDQLGKLLSRITQLPTCGDDVQIFPYKFRGAEPSSAARLHRPPQQFIALMRLSLKEHVVAVVGILFNSETSSSDHFAQAPYQNTPLSEQLKNAELTKQLKNFRNLARILVPGLLRILSTTDLSAPRPITSKQQDKYLLPPEQSNPREIFTVCNIDPLTGLRNRESFEQLISAAIERTSNPDQRVALFYVDLDHLKVINDAHGHAAGDAALVAISERLKQMESENVTALRVGGDEFALLVEDTKRHQIRELLEELPVSLSHPVYHDHSEIRPKVSIGAAVFPCHAHTVKELQESADTALYHAKKRGRNQASLFNQIMRTRLQRQVNLQHSAKQAFTHNEVGTVFQPIKSRETRQIRMLEARPEWPSQMLEIARGNDLSKIFDSASFSNVLGETIMAAIIHTMRACQNTTMQHWEFLFRVPVPSLLKEGFCEDLGYILRENNVPAHKFTLEIPSRVLLRANAHILIRQLNELTNTGVKLCINHFDSGGLKVEHFQKLNISYIKLHAGSVEKLFAEEKTARLLSAATEFAHALNIELILSEVKNADTEEKLKQLGAEYVQGRFYAPEQRFSEIYKKHVLGISPDPIQRAKQGLAHERVSRFASSMIN</sequence>
<dbReference type="PROSITE" id="PS50883">
    <property type="entry name" value="EAL"/>
    <property type="match status" value="1"/>
</dbReference>
<dbReference type="PANTHER" id="PTHR44757:SF2">
    <property type="entry name" value="BIOFILM ARCHITECTURE MAINTENANCE PROTEIN MBAA"/>
    <property type="match status" value="1"/>
</dbReference>
<dbReference type="PANTHER" id="PTHR44757">
    <property type="entry name" value="DIGUANYLATE CYCLASE DGCP"/>
    <property type="match status" value="1"/>
</dbReference>
<reference evidence="4" key="1">
    <citation type="journal article" date="2019" name="Int. J. Syst. Evol. Microbiol.">
        <title>The Global Catalogue of Microorganisms (GCM) 10K type strain sequencing project: providing services to taxonomists for standard genome sequencing and annotation.</title>
        <authorList>
            <consortium name="The Broad Institute Genomics Platform"/>
            <consortium name="The Broad Institute Genome Sequencing Center for Infectious Disease"/>
            <person name="Wu L."/>
            <person name="Ma J."/>
        </authorList>
    </citation>
    <scope>NUCLEOTIDE SEQUENCE [LARGE SCALE GENOMIC DNA]</scope>
    <source>
        <strain evidence="4">KCTC 12861</strain>
    </source>
</reference>
<dbReference type="RefSeq" id="WP_189436589.1">
    <property type="nucleotide sequence ID" value="NZ_BMXE01000003.1"/>
</dbReference>
<dbReference type="SUPFAM" id="SSF55073">
    <property type="entry name" value="Nucleotide cyclase"/>
    <property type="match status" value="1"/>
</dbReference>
<organism evidence="3 4">
    <name type="scientific">Pseudovibrio japonicus</name>
    <dbReference type="NCBI Taxonomy" id="366534"/>
    <lineage>
        <taxon>Bacteria</taxon>
        <taxon>Pseudomonadati</taxon>
        <taxon>Pseudomonadota</taxon>
        <taxon>Alphaproteobacteria</taxon>
        <taxon>Hyphomicrobiales</taxon>
        <taxon>Stappiaceae</taxon>
        <taxon>Pseudovibrio</taxon>
    </lineage>
</organism>
<dbReference type="InterPro" id="IPR000160">
    <property type="entry name" value="GGDEF_dom"/>
</dbReference>
<keyword evidence="4" id="KW-1185">Reference proteome</keyword>
<dbReference type="Pfam" id="PF00563">
    <property type="entry name" value="EAL"/>
    <property type="match status" value="1"/>
</dbReference>
<dbReference type="SUPFAM" id="SSF141868">
    <property type="entry name" value="EAL domain-like"/>
    <property type="match status" value="1"/>
</dbReference>
<feature type="domain" description="EAL" evidence="1">
    <location>
        <begin position="394"/>
        <end position="649"/>
    </location>
</feature>
<dbReference type="InterPro" id="IPR029787">
    <property type="entry name" value="Nucleotide_cyclase"/>
</dbReference>
<dbReference type="NCBIfam" id="TIGR00254">
    <property type="entry name" value="GGDEF"/>
    <property type="match status" value="1"/>
</dbReference>
<dbReference type="Gene3D" id="3.30.70.270">
    <property type="match status" value="1"/>
</dbReference>
<dbReference type="InterPro" id="IPR001633">
    <property type="entry name" value="EAL_dom"/>
</dbReference>
<accession>A0ABQ3E9Y5</accession>
<dbReference type="Proteomes" id="UP000637980">
    <property type="component" value="Unassembled WGS sequence"/>
</dbReference>
<dbReference type="CDD" id="cd01949">
    <property type="entry name" value="GGDEF"/>
    <property type="match status" value="1"/>
</dbReference>
<dbReference type="PROSITE" id="PS50887">
    <property type="entry name" value="GGDEF"/>
    <property type="match status" value="1"/>
</dbReference>
<dbReference type="InterPro" id="IPR043128">
    <property type="entry name" value="Rev_trsase/Diguanyl_cyclase"/>
</dbReference>
<name>A0ABQ3E9Y5_9HYPH</name>
<dbReference type="Gene3D" id="3.20.20.450">
    <property type="entry name" value="EAL domain"/>
    <property type="match status" value="1"/>
</dbReference>
<evidence type="ECO:0000259" key="2">
    <source>
        <dbReference type="PROSITE" id="PS50887"/>
    </source>
</evidence>
<evidence type="ECO:0000259" key="1">
    <source>
        <dbReference type="PROSITE" id="PS50883"/>
    </source>
</evidence>
<protein>
    <submittedName>
        <fullName evidence="3">Uncharacterized protein</fullName>
    </submittedName>
</protein>
<dbReference type="InterPro" id="IPR052155">
    <property type="entry name" value="Biofilm_reg_signaling"/>
</dbReference>
<dbReference type="EMBL" id="BMXE01000003">
    <property type="protein sequence ID" value="GHB31167.1"/>
    <property type="molecule type" value="Genomic_DNA"/>
</dbReference>
<evidence type="ECO:0000313" key="4">
    <source>
        <dbReference type="Proteomes" id="UP000637980"/>
    </source>
</evidence>
<dbReference type="Pfam" id="PF00990">
    <property type="entry name" value="GGDEF"/>
    <property type="match status" value="1"/>
</dbReference>
<feature type="domain" description="GGDEF" evidence="2">
    <location>
        <begin position="253"/>
        <end position="385"/>
    </location>
</feature>
<comment type="caution">
    <text evidence="3">The sequence shown here is derived from an EMBL/GenBank/DDBJ whole genome shotgun (WGS) entry which is preliminary data.</text>
</comment>
<evidence type="ECO:0000313" key="3">
    <source>
        <dbReference type="EMBL" id="GHB31167.1"/>
    </source>
</evidence>
<dbReference type="SMART" id="SM00052">
    <property type="entry name" value="EAL"/>
    <property type="match status" value="1"/>
</dbReference>
<dbReference type="SMART" id="SM00267">
    <property type="entry name" value="GGDEF"/>
    <property type="match status" value="1"/>
</dbReference>
<proteinExistence type="predicted"/>
<dbReference type="InterPro" id="IPR035919">
    <property type="entry name" value="EAL_sf"/>
</dbReference>